<comment type="caution">
    <text evidence="3">The sequence shown here is derived from an EMBL/GenBank/DDBJ whole genome shotgun (WGS) entry which is preliminary data.</text>
</comment>
<feature type="transmembrane region" description="Helical" evidence="1">
    <location>
        <begin position="75"/>
        <end position="93"/>
    </location>
</feature>
<keyword evidence="1" id="KW-0812">Transmembrane</keyword>
<dbReference type="PANTHER" id="PTHR28048">
    <property type="entry name" value="ACR195WP"/>
    <property type="match status" value="1"/>
</dbReference>
<accession>A0AAN8I734</accession>
<evidence type="ECO:0000313" key="4">
    <source>
        <dbReference type="Proteomes" id="UP001316803"/>
    </source>
</evidence>
<keyword evidence="4" id="KW-1185">Reference proteome</keyword>
<evidence type="ECO:0000259" key="2">
    <source>
        <dbReference type="Pfam" id="PF15055"/>
    </source>
</evidence>
<keyword evidence="1" id="KW-0472">Membrane</keyword>
<evidence type="ECO:0000313" key="3">
    <source>
        <dbReference type="EMBL" id="KAK5957647.1"/>
    </source>
</evidence>
<keyword evidence="1" id="KW-1133">Transmembrane helix</keyword>
<protein>
    <recommendedName>
        <fullName evidence="2">Distal membrane-arm assembly complex protein 1-like domain-containing protein</fullName>
    </recommendedName>
</protein>
<sequence length="94" mass="10658">MGISDRLLSFNDNSLEIRSPYEARQDDCISCRVLGSTAFVSLGGYTYFSGMKQLRQRQQLIERSKSKYKYGSRQLGIVMLSGTFVGLGLYRMVN</sequence>
<dbReference type="InterPro" id="IPR053092">
    <property type="entry name" value="Mitochondrial_unc_protein"/>
</dbReference>
<organism evidence="3 4">
    <name type="scientific">Knufia fluminis</name>
    <dbReference type="NCBI Taxonomy" id="191047"/>
    <lineage>
        <taxon>Eukaryota</taxon>
        <taxon>Fungi</taxon>
        <taxon>Dikarya</taxon>
        <taxon>Ascomycota</taxon>
        <taxon>Pezizomycotina</taxon>
        <taxon>Eurotiomycetes</taxon>
        <taxon>Chaetothyriomycetidae</taxon>
        <taxon>Chaetothyriales</taxon>
        <taxon>Trichomeriaceae</taxon>
        <taxon>Knufia</taxon>
    </lineage>
</organism>
<dbReference type="InterPro" id="IPR028036">
    <property type="entry name" value="DMAC1-like_dom"/>
</dbReference>
<name>A0AAN8I734_9EURO</name>
<dbReference type="Proteomes" id="UP001316803">
    <property type="component" value="Unassembled WGS sequence"/>
</dbReference>
<dbReference type="Pfam" id="PF15055">
    <property type="entry name" value="DMAC1_Dmo2"/>
    <property type="match status" value="1"/>
</dbReference>
<gene>
    <name evidence="3" type="ORF">OHC33_000835</name>
</gene>
<reference evidence="3 4" key="1">
    <citation type="submission" date="2022-12" db="EMBL/GenBank/DDBJ databases">
        <title>Genomic features and morphological characterization of a novel Knufia sp. strain isolated from spacecraft assembly facility.</title>
        <authorList>
            <person name="Teixeira M."/>
            <person name="Chander A.M."/>
            <person name="Stajich J.E."/>
            <person name="Venkateswaran K."/>
        </authorList>
    </citation>
    <scope>NUCLEOTIDE SEQUENCE [LARGE SCALE GENOMIC DNA]</scope>
    <source>
        <strain evidence="3 4">FJI-L2-BK-P2</strain>
    </source>
</reference>
<dbReference type="PANTHER" id="PTHR28048:SF1">
    <property type="entry name" value="ACR195WP"/>
    <property type="match status" value="1"/>
</dbReference>
<proteinExistence type="predicted"/>
<evidence type="ECO:0000256" key="1">
    <source>
        <dbReference type="SAM" id="Phobius"/>
    </source>
</evidence>
<dbReference type="AlphaFoldDB" id="A0AAN8I734"/>
<dbReference type="EMBL" id="JAKLMC020000002">
    <property type="protein sequence ID" value="KAK5957647.1"/>
    <property type="molecule type" value="Genomic_DNA"/>
</dbReference>
<feature type="domain" description="Distal membrane-arm assembly complex protein 1-like" evidence="2">
    <location>
        <begin position="27"/>
        <end position="59"/>
    </location>
</feature>